<proteinExistence type="predicted"/>
<dbReference type="Pfam" id="PF11951">
    <property type="entry name" value="Fungal_trans_2"/>
    <property type="match status" value="1"/>
</dbReference>
<dbReference type="InterPro" id="IPR036864">
    <property type="entry name" value="Zn2-C6_fun-type_DNA-bd_sf"/>
</dbReference>
<dbReference type="Pfam" id="PF00172">
    <property type="entry name" value="Zn_clus"/>
    <property type="match status" value="1"/>
</dbReference>
<evidence type="ECO:0000313" key="8">
    <source>
        <dbReference type="EMBL" id="KAH8689556.1"/>
    </source>
</evidence>
<sequence length="486" mass="56093">MENTAKSKCGQKTRTKTGCRTCRIRRVKCDETPGACLKCTSTGRKCESYDLNRLPARRGGSTSVLVNRYRPRSNWAGKTSDERRCLSYFQSLTVPMMNYWFDHSLWDRLILQLVQAEPAVCHAVVAFSALHEAAENANGGGRRDTPIVLLEDMTNRHQRFALEQYNRSISHLNSRIRSNDPAVKNTALICCFLYIFFELFRGKYDRAFNHLKKGVNILKEHQSAPPYAPRSSSDRPIEDSLAAAIMHLDLQGSHFGVSQIHDRWELYKLTAEQEQHDYGWGSQIDFDTFTEAWIMRDKLFHDFCVYGTICEKLTTEDIKENYTLLFAKQKRQQIRLAQFEQALDRLQATTQLHGSITKKNQRALDLIRFHHFAVSTVTDTLLIKSPKLILEKQRERFSRVVDLAEQIVADFREDSRDDENDGNSPQYRPRFLMDIGIITPLYFASERSGDPLVTKRAMKVLQSWPHREGLWDSELALTLVRGMDQA</sequence>
<dbReference type="GO" id="GO:0008270">
    <property type="term" value="F:zinc ion binding"/>
    <property type="evidence" value="ECO:0007669"/>
    <property type="project" value="InterPro"/>
</dbReference>
<protein>
    <recommendedName>
        <fullName evidence="7">Zn(2)-C6 fungal-type domain-containing protein</fullName>
    </recommendedName>
</protein>
<dbReference type="PANTHER" id="PTHR36206">
    <property type="entry name" value="ASPERCRYPTIN BIOSYNTHESIS CLUSTER-SPECIFIC TRANSCRIPTION REGULATOR ATNN-RELATED"/>
    <property type="match status" value="1"/>
</dbReference>
<dbReference type="SMART" id="SM00066">
    <property type="entry name" value="GAL4"/>
    <property type="match status" value="1"/>
</dbReference>
<evidence type="ECO:0000256" key="2">
    <source>
        <dbReference type="ARBA" id="ARBA00022833"/>
    </source>
</evidence>
<evidence type="ECO:0000256" key="3">
    <source>
        <dbReference type="ARBA" id="ARBA00023015"/>
    </source>
</evidence>
<dbReference type="EMBL" id="JAJTJA010000015">
    <property type="protein sequence ID" value="KAH8689556.1"/>
    <property type="molecule type" value="Genomic_DNA"/>
</dbReference>
<evidence type="ECO:0000256" key="4">
    <source>
        <dbReference type="ARBA" id="ARBA00023125"/>
    </source>
</evidence>
<dbReference type="Gene3D" id="4.10.240.10">
    <property type="entry name" value="Zn(2)-C6 fungal-type DNA-binding domain"/>
    <property type="match status" value="1"/>
</dbReference>
<dbReference type="PROSITE" id="PS00463">
    <property type="entry name" value="ZN2_CY6_FUNGAL_1"/>
    <property type="match status" value="1"/>
</dbReference>
<dbReference type="PANTHER" id="PTHR36206:SF16">
    <property type="entry name" value="TRANSCRIPTION FACTOR DOMAIN-CONTAINING PROTEIN-RELATED"/>
    <property type="match status" value="1"/>
</dbReference>
<keyword evidence="6" id="KW-0539">Nucleus</keyword>
<keyword evidence="3" id="KW-0805">Transcription regulation</keyword>
<dbReference type="Proteomes" id="UP001201262">
    <property type="component" value="Unassembled WGS sequence"/>
</dbReference>
<dbReference type="PROSITE" id="PS50048">
    <property type="entry name" value="ZN2_CY6_FUNGAL_2"/>
    <property type="match status" value="1"/>
</dbReference>
<keyword evidence="2" id="KW-0862">Zinc</keyword>
<dbReference type="SUPFAM" id="SSF57701">
    <property type="entry name" value="Zn2/Cys6 DNA-binding domain"/>
    <property type="match status" value="1"/>
</dbReference>
<evidence type="ECO:0000256" key="1">
    <source>
        <dbReference type="ARBA" id="ARBA00022723"/>
    </source>
</evidence>
<evidence type="ECO:0000313" key="9">
    <source>
        <dbReference type="Proteomes" id="UP001201262"/>
    </source>
</evidence>
<dbReference type="InterPro" id="IPR052360">
    <property type="entry name" value="Transcr_Regulatory_Proteins"/>
</dbReference>
<evidence type="ECO:0000256" key="5">
    <source>
        <dbReference type="ARBA" id="ARBA00023163"/>
    </source>
</evidence>
<dbReference type="GO" id="GO:0003677">
    <property type="term" value="F:DNA binding"/>
    <property type="evidence" value="ECO:0007669"/>
    <property type="project" value="UniProtKB-KW"/>
</dbReference>
<dbReference type="RefSeq" id="XP_046065910.1">
    <property type="nucleotide sequence ID" value="XM_046217560.1"/>
</dbReference>
<dbReference type="CDD" id="cd00067">
    <property type="entry name" value="GAL4"/>
    <property type="match status" value="1"/>
</dbReference>
<feature type="domain" description="Zn(2)-C6 fungal-type" evidence="7">
    <location>
        <begin position="18"/>
        <end position="46"/>
    </location>
</feature>
<dbReference type="InterPro" id="IPR001138">
    <property type="entry name" value="Zn2Cys6_DnaBD"/>
</dbReference>
<keyword evidence="9" id="KW-1185">Reference proteome</keyword>
<dbReference type="GO" id="GO:0000981">
    <property type="term" value="F:DNA-binding transcription factor activity, RNA polymerase II-specific"/>
    <property type="evidence" value="ECO:0007669"/>
    <property type="project" value="InterPro"/>
</dbReference>
<keyword evidence="1" id="KW-0479">Metal-binding</keyword>
<dbReference type="GeneID" id="70247847"/>
<evidence type="ECO:0000259" key="7">
    <source>
        <dbReference type="PROSITE" id="PS50048"/>
    </source>
</evidence>
<dbReference type="InterPro" id="IPR021858">
    <property type="entry name" value="Fun_TF"/>
</dbReference>
<keyword evidence="5" id="KW-0804">Transcription</keyword>
<evidence type="ECO:0000256" key="6">
    <source>
        <dbReference type="ARBA" id="ARBA00023242"/>
    </source>
</evidence>
<dbReference type="AlphaFoldDB" id="A0AAD4KDG7"/>
<keyword evidence="4" id="KW-0238">DNA-binding</keyword>
<reference evidence="8" key="1">
    <citation type="submission" date="2021-12" db="EMBL/GenBank/DDBJ databases">
        <title>Convergent genome expansion in fungi linked to evolution of root-endophyte symbiosis.</title>
        <authorList>
            <consortium name="DOE Joint Genome Institute"/>
            <person name="Ke Y.-H."/>
            <person name="Bonito G."/>
            <person name="Liao H.-L."/>
            <person name="Looney B."/>
            <person name="Rojas-Flechas A."/>
            <person name="Nash J."/>
            <person name="Hameed K."/>
            <person name="Schadt C."/>
            <person name="Martin F."/>
            <person name="Crous P.W."/>
            <person name="Miettinen O."/>
            <person name="Magnuson J.K."/>
            <person name="Labbe J."/>
            <person name="Jacobson D."/>
            <person name="Doktycz M.J."/>
            <person name="Veneault-Fourrey C."/>
            <person name="Kuo A."/>
            <person name="Mondo S."/>
            <person name="Calhoun S."/>
            <person name="Riley R."/>
            <person name="Ohm R."/>
            <person name="LaButti K."/>
            <person name="Andreopoulos B."/>
            <person name="Pangilinan J."/>
            <person name="Nolan M."/>
            <person name="Tritt A."/>
            <person name="Clum A."/>
            <person name="Lipzen A."/>
            <person name="Daum C."/>
            <person name="Barry K."/>
            <person name="Grigoriev I.V."/>
            <person name="Vilgalys R."/>
        </authorList>
    </citation>
    <scope>NUCLEOTIDE SEQUENCE</scope>
    <source>
        <strain evidence="8">PMI_201</strain>
    </source>
</reference>
<comment type="caution">
    <text evidence="8">The sequence shown here is derived from an EMBL/GenBank/DDBJ whole genome shotgun (WGS) entry which is preliminary data.</text>
</comment>
<accession>A0AAD4KDG7</accession>
<gene>
    <name evidence="8" type="ORF">BGW36DRAFT_391089</name>
</gene>
<organism evidence="8 9">
    <name type="scientific">Talaromyces proteolyticus</name>
    <dbReference type="NCBI Taxonomy" id="1131652"/>
    <lineage>
        <taxon>Eukaryota</taxon>
        <taxon>Fungi</taxon>
        <taxon>Dikarya</taxon>
        <taxon>Ascomycota</taxon>
        <taxon>Pezizomycotina</taxon>
        <taxon>Eurotiomycetes</taxon>
        <taxon>Eurotiomycetidae</taxon>
        <taxon>Eurotiales</taxon>
        <taxon>Trichocomaceae</taxon>
        <taxon>Talaromyces</taxon>
        <taxon>Talaromyces sect. Bacilispori</taxon>
    </lineage>
</organism>
<name>A0AAD4KDG7_9EURO</name>